<feature type="region of interest" description="Disordered" evidence="1">
    <location>
        <begin position="1"/>
        <end position="32"/>
    </location>
</feature>
<feature type="non-terminal residue" evidence="2">
    <location>
        <position position="1"/>
    </location>
</feature>
<comment type="caution">
    <text evidence="2">The sequence shown here is derived from an EMBL/GenBank/DDBJ whole genome shotgun (WGS) entry which is preliminary data.</text>
</comment>
<feature type="compositionally biased region" description="Polar residues" evidence="1">
    <location>
        <begin position="1"/>
        <end position="14"/>
    </location>
</feature>
<feature type="compositionally biased region" description="Polar residues" evidence="1">
    <location>
        <begin position="23"/>
        <end position="32"/>
    </location>
</feature>
<name>A0A6V7GTJ9_9HYME</name>
<dbReference type="EMBL" id="CAJDYZ010000560">
    <property type="protein sequence ID" value="CAD1468455.1"/>
    <property type="molecule type" value="Genomic_DNA"/>
</dbReference>
<protein>
    <submittedName>
        <fullName evidence="2">Uncharacterized protein</fullName>
    </submittedName>
</protein>
<evidence type="ECO:0000313" key="3">
    <source>
        <dbReference type="Proteomes" id="UP000752696"/>
    </source>
</evidence>
<accession>A0A6V7GTJ9</accession>
<evidence type="ECO:0000313" key="2">
    <source>
        <dbReference type="EMBL" id="CAD1468455.1"/>
    </source>
</evidence>
<keyword evidence="3" id="KW-1185">Reference proteome</keyword>
<proteinExistence type="predicted"/>
<reference evidence="2" key="1">
    <citation type="submission" date="2020-07" db="EMBL/GenBank/DDBJ databases">
        <authorList>
            <person name="Nazaruddin N."/>
        </authorList>
    </citation>
    <scope>NUCLEOTIDE SEQUENCE</scope>
</reference>
<gene>
    <name evidence="2" type="ORF">MHI_LOCUS45225</name>
</gene>
<dbReference type="Proteomes" id="UP000752696">
    <property type="component" value="Unassembled WGS sequence"/>
</dbReference>
<organism evidence="2 3">
    <name type="scientific">Heterotrigona itama</name>
    <dbReference type="NCBI Taxonomy" id="395501"/>
    <lineage>
        <taxon>Eukaryota</taxon>
        <taxon>Metazoa</taxon>
        <taxon>Ecdysozoa</taxon>
        <taxon>Arthropoda</taxon>
        <taxon>Hexapoda</taxon>
        <taxon>Insecta</taxon>
        <taxon>Pterygota</taxon>
        <taxon>Neoptera</taxon>
        <taxon>Endopterygota</taxon>
        <taxon>Hymenoptera</taxon>
        <taxon>Apocrita</taxon>
        <taxon>Aculeata</taxon>
        <taxon>Apoidea</taxon>
        <taxon>Anthophila</taxon>
        <taxon>Apidae</taxon>
        <taxon>Heterotrigona</taxon>
    </lineage>
</organism>
<dbReference type="AlphaFoldDB" id="A0A6V7GTJ9"/>
<evidence type="ECO:0000256" key="1">
    <source>
        <dbReference type="SAM" id="MobiDB-lite"/>
    </source>
</evidence>
<sequence length="32" mass="3534">GYSQRSRGYSQQHPVNLIKGQKKSVTAISNNS</sequence>